<dbReference type="PANTHER" id="PTHR30032">
    <property type="entry name" value="N-ACETYLMURAMOYL-L-ALANINE AMIDASE-RELATED"/>
    <property type="match status" value="1"/>
</dbReference>
<keyword evidence="2" id="KW-0732">Signal</keyword>
<proteinExistence type="predicted"/>
<dbReference type="EMBL" id="BAAAQR010000001">
    <property type="protein sequence ID" value="GAA2135571.1"/>
    <property type="molecule type" value="Genomic_DNA"/>
</dbReference>
<gene>
    <name evidence="4" type="ORF">GCM10009844_00970</name>
</gene>
<dbReference type="PANTHER" id="PTHR30032:SF4">
    <property type="entry name" value="AMIDASE ENHANCER"/>
    <property type="match status" value="1"/>
</dbReference>
<organism evidence="4 5">
    <name type="scientific">Nocardioides koreensis</name>
    <dbReference type="NCBI Taxonomy" id="433651"/>
    <lineage>
        <taxon>Bacteria</taxon>
        <taxon>Bacillati</taxon>
        <taxon>Actinomycetota</taxon>
        <taxon>Actinomycetes</taxon>
        <taxon>Propionibacteriales</taxon>
        <taxon>Nocardioidaceae</taxon>
        <taxon>Nocardioides</taxon>
    </lineage>
</organism>
<feature type="compositionally biased region" description="Low complexity" evidence="1">
    <location>
        <begin position="403"/>
        <end position="415"/>
    </location>
</feature>
<dbReference type="RefSeq" id="WP_344145922.1">
    <property type="nucleotide sequence ID" value="NZ_BAAAQR010000001.1"/>
</dbReference>
<protein>
    <recommendedName>
        <fullName evidence="3">Sporulation stage II protein D amidase enhancer LytB N-terminal domain-containing protein</fullName>
    </recommendedName>
</protein>
<feature type="region of interest" description="Disordered" evidence="1">
    <location>
        <begin position="403"/>
        <end position="424"/>
    </location>
</feature>
<feature type="chain" id="PRO_5047397367" description="Sporulation stage II protein D amidase enhancer LytB N-terminal domain-containing protein" evidence="2">
    <location>
        <begin position="30"/>
        <end position="424"/>
    </location>
</feature>
<comment type="caution">
    <text evidence="4">The sequence shown here is derived from an EMBL/GenBank/DDBJ whole genome shotgun (WGS) entry which is preliminary data.</text>
</comment>
<feature type="domain" description="Sporulation stage II protein D amidase enhancer LytB N-terminal" evidence="3">
    <location>
        <begin position="197"/>
        <end position="281"/>
    </location>
</feature>
<evidence type="ECO:0000256" key="2">
    <source>
        <dbReference type="SAM" id="SignalP"/>
    </source>
</evidence>
<evidence type="ECO:0000313" key="5">
    <source>
        <dbReference type="Proteomes" id="UP001501771"/>
    </source>
</evidence>
<dbReference type="InterPro" id="IPR013693">
    <property type="entry name" value="SpoIID/LytB_N"/>
</dbReference>
<evidence type="ECO:0000256" key="1">
    <source>
        <dbReference type="SAM" id="MobiDB-lite"/>
    </source>
</evidence>
<evidence type="ECO:0000313" key="4">
    <source>
        <dbReference type="EMBL" id="GAA2135571.1"/>
    </source>
</evidence>
<reference evidence="5" key="1">
    <citation type="journal article" date="2019" name="Int. J. Syst. Evol. Microbiol.">
        <title>The Global Catalogue of Microorganisms (GCM) 10K type strain sequencing project: providing services to taxonomists for standard genome sequencing and annotation.</title>
        <authorList>
            <consortium name="The Broad Institute Genomics Platform"/>
            <consortium name="The Broad Institute Genome Sequencing Center for Infectious Disease"/>
            <person name="Wu L."/>
            <person name="Ma J."/>
        </authorList>
    </citation>
    <scope>NUCLEOTIDE SEQUENCE [LARGE SCALE GENOMIC DNA]</scope>
    <source>
        <strain evidence="5">JCM 16022</strain>
    </source>
</reference>
<feature type="signal peptide" evidence="2">
    <location>
        <begin position="1"/>
        <end position="29"/>
    </location>
</feature>
<keyword evidence="5" id="KW-1185">Reference proteome</keyword>
<name>A0ABP5KPP6_9ACTN</name>
<dbReference type="InterPro" id="IPR051922">
    <property type="entry name" value="Bact_Sporulation_Assoc"/>
</dbReference>
<dbReference type="Pfam" id="PF08486">
    <property type="entry name" value="SpoIID"/>
    <property type="match status" value="1"/>
</dbReference>
<sequence>MSNLRRRTAPAGALLVAALIGASATSAHAADDRWSVPHQATVTIRGHGFGHGHGMSQYGAEGAAREGLTYRQIANFYYQGTSWGTAKGRVDVLITGDTSDDLVVLARKGLVLRDRATGEKTELPDNGATRWRVVPAKNGQSRVGYLDGTWHGWGRLTGEGEFSAHAKPVTLVTPGGTRAYRGRLRAAAPSDGSMARSTVNDVSLESYLKGVVPLEMPALWSPEAVRAQAVAARTYAAYERDHPLGSDYQICDTSSCQVYGGYDAEHPASNAAVGATRQQVLLASGEPAFTQFGASSGGWTSAGSVSYLPARQDPYDGWSGNPVHTWDQKVTDTTLENTWPALGDLTKLVVTDRDGNGDWGGRLRSITLVGSKHRVVVSGDSFRAALGLRSTWLTFKVAQRSARTATATQPTANPSLMAADLERR</sequence>
<evidence type="ECO:0000259" key="3">
    <source>
        <dbReference type="Pfam" id="PF08486"/>
    </source>
</evidence>
<dbReference type="Proteomes" id="UP001501771">
    <property type="component" value="Unassembled WGS sequence"/>
</dbReference>
<dbReference type="InterPro" id="IPR013486">
    <property type="entry name" value="SpoIID/LytB"/>
</dbReference>
<accession>A0ABP5KPP6</accession>
<dbReference type="NCBIfam" id="TIGR02669">
    <property type="entry name" value="SpoIID_LytB"/>
    <property type="match status" value="1"/>
</dbReference>